<dbReference type="InterPro" id="IPR046342">
    <property type="entry name" value="CBS_dom_sf"/>
</dbReference>
<dbReference type="InterPro" id="IPR007055">
    <property type="entry name" value="BON_dom"/>
</dbReference>
<feature type="region of interest" description="Disordered" evidence="3">
    <location>
        <begin position="212"/>
        <end position="235"/>
    </location>
</feature>
<dbReference type="RefSeq" id="WP_359874821.1">
    <property type="nucleotide sequence ID" value="NZ_JBEYHT010000009.1"/>
</dbReference>
<dbReference type="EMBL" id="AP017424">
    <property type="protein sequence ID" value="BAU87854.1"/>
    <property type="molecule type" value="Genomic_DNA"/>
</dbReference>
<evidence type="ECO:0000313" key="6">
    <source>
        <dbReference type="EMBL" id="BAU87854.1"/>
    </source>
</evidence>
<dbReference type="Proteomes" id="UP000217676">
    <property type="component" value="Chromosome"/>
</dbReference>
<evidence type="ECO:0000313" key="7">
    <source>
        <dbReference type="Proteomes" id="UP000217676"/>
    </source>
</evidence>
<dbReference type="Pfam" id="PF00571">
    <property type="entry name" value="CBS"/>
    <property type="match status" value="2"/>
</dbReference>
<dbReference type="PROSITE" id="PS50914">
    <property type="entry name" value="BON"/>
    <property type="match status" value="1"/>
</dbReference>
<dbReference type="InterPro" id="IPR017080">
    <property type="entry name" value="UCP036990_CBS_BON"/>
</dbReference>
<keyword evidence="7" id="KW-1185">Reference proteome</keyword>
<organism evidence="6 7">
    <name type="scientific">Streptomyces laurentii</name>
    <dbReference type="NCBI Taxonomy" id="39478"/>
    <lineage>
        <taxon>Bacteria</taxon>
        <taxon>Bacillati</taxon>
        <taxon>Actinomycetota</taxon>
        <taxon>Actinomycetes</taxon>
        <taxon>Kitasatosporales</taxon>
        <taxon>Streptomycetaceae</taxon>
        <taxon>Streptomyces</taxon>
    </lineage>
</organism>
<accession>A0A160P8M1</accession>
<dbReference type="PIRSF" id="PIRSF036990">
    <property type="entry name" value="UCP036990_CBS_BON"/>
    <property type="match status" value="1"/>
</dbReference>
<feature type="domain" description="BON" evidence="4">
    <location>
        <begin position="146"/>
        <end position="216"/>
    </location>
</feature>
<dbReference type="InterPro" id="IPR000644">
    <property type="entry name" value="CBS_dom"/>
</dbReference>
<feature type="domain" description="CBS" evidence="5">
    <location>
        <begin position="10"/>
        <end position="66"/>
    </location>
</feature>
<protein>
    <submittedName>
        <fullName evidence="6">Transport protein</fullName>
    </submittedName>
</protein>
<dbReference type="PANTHER" id="PTHR43080">
    <property type="entry name" value="CBS DOMAIN-CONTAINING PROTEIN CBSX3, MITOCHONDRIAL"/>
    <property type="match status" value="1"/>
</dbReference>
<dbReference type="PROSITE" id="PS51371">
    <property type="entry name" value="CBS"/>
    <property type="match status" value="2"/>
</dbReference>
<evidence type="ECO:0000256" key="2">
    <source>
        <dbReference type="PROSITE-ProRule" id="PRU00703"/>
    </source>
</evidence>
<evidence type="ECO:0000259" key="4">
    <source>
        <dbReference type="PROSITE" id="PS50914"/>
    </source>
</evidence>
<feature type="compositionally biased region" description="Basic and acidic residues" evidence="3">
    <location>
        <begin position="78"/>
        <end position="90"/>
    </location>
</feature>
<dbReference type="AlphaFoldDB" id="A0A160P8M1"/>
<feature type="region of interest" description="Disordered" evidence="3">
    <location>
        <begin position="68"/>
        <end position="90"/>
    </location>
</feature>
<reference evidence="6 7" key="1">
    <citation type="journal article" date="2016" name="Genome Announc.">
        <title>Complete Genome Sequence of Thiostrepton-Producing Streptomyces laurentii ATCC 31255.</title>
        <authorList>
            <person name="Doi K."/>
            <person name="Fujino Y."/>
            <person name="Nagayoshi Y."/>
            <person name="Ohshima T."/>
            <person name="Ogata S."/>
        </authorList>
    </citation>
    <scope>NUCLEOTIDE SEQUENCE [LARGE SCALE GENOMIC DNA]</scope>
    <source>
        <strain evidence="6 7">ATCC 31255</strain>
    </source>
</reference>
<dbReference type="SMART" id="SM00116">
    <property type="entry name" value="CBS"/>
    <property type="match status" value="2"/>
</dbReference>
<dbReference type="KEGG" id="slau:SLA_6988"/>
<evidence type="ECO:0000256" key="1">
    <source>
        <dbReference type="ARBA" id="ARBA00023122"/>
    </source>
</evidence>
<dbReference type="InterPro" id="IPR051257">
    <property type="entry name" value="Diverse_CBS-Domain"/>
</dbReference>
<feature type="domain" description="CBS" evidence="5">
    <location>
        <begin position="93"/>
        <end position="150"/>
    </location>
</feature>
<dbReference type="Gene3D" id="3.10.580.10">
    <property type="entry name" value="CBS-domain"/>
    <property type="match status" value="1"/>
</dbReference>
<dbReference type="Pfam" id="PF04972">
    <property type="entry name" value="BON"/>
    <property type="match status" value="1"/>
</dbReference>
<keyword evidence="1 2" id="KW-0129">CBS domain</keyword>
<gene>
    <name evidence="6" type="ORF">SLA_6988</name>
</gene>
<evidence type="ECO:0000259" key="5">
    <source>
        <dbReference type="PROSITE" id="PS51371"/>
    </source>
</evidence>
<proteinExistence type="predicted"/>
<sequence>MRHRSIGELMTREVVSVRGDVPFKDVVRTLARHGVTAVPVVDSEDRVIGVVSEGDLLRKTADQAAVPGDLPAVPGLSEEERAKAEGTRAEEVMSAPPVCVTPGWTVVEAARLMEAQGVKRLVVVDARDRLVGIVSRRDLLRIFLREDADIRREITEDILGGTLGLDPAALSVEVSNGRVELGGHVPYRGTIPVIERMCATVDGVVSVSCDRLGRESDATGPGTTGLGTGGPGTER</sequence>
<dbReference type="SUPFAM" id="SSF54631">
    <property type="entry name" value="CBS-domain pair"/>
    <property type="match status" value="1"/>
</dbReference>
<dbReference type="CDD" id="cd04586">
    <property type="entry name" value="CBS_pair_BON_assoc"/>
    <property type="match status" value="1"/>
</dbReference>
<name>A0A160P8M1_STRLU</name>
<feature type="compositionally biased region" description="Gly residues" evidence="3">
    <location>
        <begin position="222"/>
        <end position="235"/>
    </location>
</feature>
<evidence type="ECO:0000256" key="3">
    <source>
        <dbReference type="SAM" id="MobiDB-lite"/>
    </source>
</evidence>
<dbReference type="PANTHER" id="PTHR43080:SF29">
    <property type="entry name" value="OS02G0818000 PROTEIN"/>
    <property type="match status" value="1"/>
</dbReference>